<keyword evidence="2" id="KW-1185">Reference proteome</keyword>
<accession>A0ABD3PU49</accession>
<organism evidence="1 2">
    <name type="scientific">Cyclotella atomus</name>
    <dbReference type="NCBI Taxonomy" id="382360"/>
    <lineage>
        <taxon>Eukaryota</taxon>
        <taxon>Sar</taxon>
        <taxon>Stramenopiles</taxon>
        <taxon>Ochrophyta</taxon>
        <taxon>Bacillariophyta</taxon>
        <taxon>Coscinodiscophyceae</taxon>
        <taxon>Thalassiosirophycidae</taxon>
        <taxon>Stephanodiscales</taxon>
        <taxon>Stephanodiscaceae</taxon>
        <taxon>Cyclotella</taxon>
    </lineage>
</organism>
<gene>
    <name evidence="1" type="ORF">ACHAWO_012286</name>
</gene>
<name>A0ABD3PU49_9STRA</name>
<dbReference type="AlphaFoldDB" id="A0ABD3PU49"/>
<sequence length="110" mass="12797">MSEWAIRAALNREHAKFRSEAIRQVRVCLTSTNVFVDTWSIAEKVYVERFSQETFDTFMNQYFNSDESEDGAIDDVEVGQPEDLEVVGKLEELRLDEAPDDWEELLSDED</sequence>
<dbReference type="Proteomes" id="UP001530400">
    <property type="component" value="Unassembled WGS sequence"/>
</dbReference>
<reference evidence="1 2" key="1">
    <citation type="submission" date="2024-10" db="EMBL/GenBank/DDBJ databases">
        <title>Updated reference genomes for cyclostephanoid diatoms.</title>
        <authorList>
            <person name="Roberts W.R."/>
            <person name="Alverson A.J."/>
        </authorList>
    </citation>
    <scope>NUCLEOTIDE SEQUENCE [LARGE SCALE GENOMIC DNA]</scope>
    <source>
        <strain evidence="1 2">AJA010-31</strain>
    </source>
</reference>
<evidence type="ECO:0000313" key="1">
    <source>
        <dbReference type="EMBL" id="KAL3791585.1"/>
    </source>
</evidence>
<comment type="caution">
    <text evidence="1">The sequence shown here is derived from an EMBL/GenBank/DDBJ whole genome shotgun (WGS) entry which is preliminary data.</text>
</comment>
<evidence type="ECO:0008006" key="3">
    <source>
        <dbReference type="Google" id="ProtNLM"/>
    </source>
</evidence>
<dbReference type="EMBL" id="JALLPJ020000460">
    <property type="protein sequence ID" value="KAL3791585.1"/>
    <property type="molecule type" value="Genomic_DNA"/>
</dbReference>
<evidence type="ECO:0000313" key="2">
    <source>
        <dbReference type="Proteomes" id="UP001530400"/>
    </source>
</evidence>
<proteinExistence type="predicted"/>
<protein>
    <recommendedName>
        <fullName evidence="3">HAT C-terminal dimerisation domain-containing protein</fullName>
    </recommendedName>
</protein>